<feature type="compositionally biased region" description="Low complexity" evidence="1">
    <location>
        <begin position="106"/>
        <end position="123"/>
    </location>
</feature>
<evidence type="ECO:0000256" key="1">
    <source>
        <dbReference type="SAM" id="MobiDB-lite"/>
    </source>
</evidence>
<dbReference type="EMBL" id="AY888003">
    <property type="protein sequence ID" value="AAW80930.1"/>
    <property type="molecule type" value="mRNA"/>
</dbReference>
<feature type="region of interest" description="Disordered" evidence="1">
    <location>
        <begin position="1"/>
        <end position="139"/>
    </location>
</feature>
<feature type="non-terminal residue" evidence="2">
    <location>
        <position position="1"/>
    </location>
</feature>
<organism evidence="2">
    <name type="scientific">Astragalus penduliflorus</name>
    <name type="common">Mountain lentil</name>
    <dbReference type="NCBI Taxonomy" id="158323"/>
    <lineage>
        <taxon>Eukaryota</taxon>
        <taxon>Viridiplantae</taxon>
        <taxon>Streptophyta</taxon>
        <taxon>Embryophyta</taxon>
        <taxon>Tracheophyta</taxon>
        <taxon>Spermatophyta</taxon>
        <taxon>Magnoliopsida</taxon>
        <taxon>eudicotyledons</taxon>
        <taxon>Gunneridae</taxon>
        <taxon>Pentapetalae</taxon>
        <taxon>rosids</taxon>
        <taxon>fabids</taxon>
        <taxon>Fabales</taxon>
        <taxon>Fabaceae</taxon>
        <taxon>Papilionoideae</taxon>
        <taxon>50 kb inversion clade</taxon>
        <taxon>NPAAA clade</taxon>
        <taxon>Hologalegina</taxon>
        <taxon>IRL clade</taxon>
        <taxon>Galegeae</taxon>
        <taxon>Astragalus</taxon>
    </lineage>
</organism>
<sequence length="139" mass="14591">TEIDMTKGVMDESFKRSGSVPFQWEVQPGVPKSYAPPPSPSPTNTKLRPPPSSPSHGLTAPSRSDIGILSPRKPRRPSRGCFPAAASFLGSSSKRKADLDFGGGSDSRSSSSAQNSPSSMRGSSPPPASDVEWAAFGLF</sequence>
<dbReference type="PANTHER" id="PTHR35466">
    <property type="entry name" value="SERINE/ARGININE REPETITIVE MATRIX PROTEIN 1"/>
    <property type="match status" value="1"/>
</dbReference>
<evidence type="ECO:0000313" key="2">
    <source>
        <dbReference type="EMBL" id="AAW80930.1"/>
    </source>
</evidence>
<reference evidence="2" key="1">
    <citation type="submission" date="2005-01" db="EMBL/GenBank/DDBJ databases">
        <title>Molecular authentication of Astragalus membranaceus.</title>
        <authorList>
            <person name="Wang X."/>
            <person name="Chen G."/>
            <person name="Wong W."/>
            <person name="Li N."/>
        </authorList>
    </citation>
    <scope>NUCLEOTIDE SEQUENCE</scope>
</reference>
<dbReference type="InterPro" id="IPR007789">
    <property type="entry name" value="DUF688"/>
</dbReference>
<name>Q5EFL3_ASTPN</name>
<proteinExistence type="evidence at transcript level"/>
<dbReference type="AlphaFoldDB" id="Q5EFL3"/>
<dbReference type="Pfam" id="PF05097">
    <property type="entry name" value="DUF688"/>
    <property type="match status" value="1"/>
</dbReference>
<accession>Q5EFL3</accession>
<protein>
    <submittedName>
        <fullName evidence="2">Uncharacterized protein</fullName>
    </submittedName>
</protein>
<dbReference type="PANTHER" id="PTHR35466:SF4">
    <property type="entry name" value="EXPRESSED PROTEIN"/>
    <property type="match status" value="1"/>
</dbReference>